<sequence>MLYQHKKEFFGVLLIVLLAVVVGLWLISDRPVVEIIKAEKEMFLDKEDFYVSTDNGTIKVGESSWEDIKKLFPGGKMLGMSTIYQSKDGDCLFTFSEDENLLVIMHIESGDYATARGIKIGDSFIRISEKYGPDCARVIMPNKAEDFDLVYGGENNIVFQIRDNVVKRIVLEKEL</sequence>
<dbReference type="KEGG" id="swo:Swol_1217"/>
<accession>Q0AXM8</accession>
<dbReference type="OrthoDB" id="1664973at2"/>
<protein>
    <submittedName>
        <fullName evidence="2">Uncharacterized protein</fullName>
    </submittedName>
</protein>
<evidence type="ECO:0000256" key="1">
    <source>
        <dbReference type="SAM" id="Phobius"/>
    </source>
</evidence>
<dbReference type="RefSeq" id="WP_011640629.1">
    <property type="nucleotide sequence ID" value="NC_008346.1"/>
</dbReference>
<gene>
    <name evidence="2" type="ordered locus">Swol_1217</name>
</gene>
<dbReference type="Proteomes" id="UP000001968">
    <property type="component" value="Chromosome"/>
</dbReference>
<keyword evidence="1" id="KW-0472">Membrane</keyword>
<proteinExistence type="predicted"/>
<evidence type="ECO:0000313" key="2">
    <source>
        <dbReference type="EMBL" id="ABI68526.1"/>
    </source>
</evidence>
<keyword evidence="3" id="KW-1185">Reference proteome</keyword>
<evidence type="ECO:0000313" key="3">
    <source>
        <dbReference type="Proteomes" id="UP000001968"/>
    </source>
</evidence>
<keyword evidence="1" id="KW-0812">Transmembrane</keyword>
<name>Q0AXM8_SYNWW</name>
<organism evidence="2 3">
    <name type="scientific">Syntrophomonas wolfei subsp. wolfei (strain DSM 2245B / Goettingen)</name>
    <dbReference type="NCBI Taxonomy" id="335541"/>
    <lineage>
        <taxon>Bacteria</taxon>
        <taxon>Bacillati</taxon>
        <taxon>Bacillota</taxon>
        <taxon>Clostridia</taxon>
        <taxon>Eubacteriales</taxon>
        <taxon>Syntrophomonadaceae</taxon>
        <taxon>Syntrophomonas</taxon>
    </lineage>
</organism>
<reference evidence="3" key="1">
    <citation type="journal article" date="2010" name="Environ. Microbiol.">
        <title>The genome of Syntrophomonas wolfei: new insights into syntrophic metabolism and biohydrogen production.</title>
        <authorList>
            <person name="Sieber J.R."/>
            <person name="Sims D.R."/>
            <person name="Han C."/>
            <person name="Kim E."/>
            <person name="Lykidis A."/>
            <person name="Lapidus A.L."/>
            <person name="McDonnald E."/>
            <person name="Rohlin L."/>
            <person name="Culley D.E."/>
            <person name="Gunsalus R."/>
            <person name="McInerney M.J."/>
        </authorList>
    </citation>
    <scope>NUCLEOTIDE SEQUENCE [LARGE SCALE GENOMIC DNA]</scope>
    <source>
        <strain evidence="3">DSM 2245B / Goettingen</strain>
    </source>
</reference>
<dbReference type="HOGENOM" id="CLU_1531798_0_0_9"/>
<dbReference type="eggNOG" id="ENOG50326HE">
    <property type="taxonomic scope" value="Bacteria"/>
</dbReference>
<dbReference type="AlphaFoldDB" id="Q0AXM8"/>
<feature type="transmembrane region" description="Helical" evidence="1">
    <location>
        <begin position="9"/>
        <end position="27"/>
    </location>
</feature>
<keyword evidence="1" id="KW-1133">Transmembrane helix</keyword>
<dbReference type="EMBL" id="CP000448">
    <property type="protein sequence ID" value="ABI68526.1"/>
    <property type="molecule type" value="Genomic_DNA"/>
</dbReference>